<evidence type="ECO:0000313" key="1">
    <source>
        <dbReference type="EMBL" id="PRY70498.1"/>
    </source>
</evidence>
<accession>A0A2T0VJW0</accession>
<reference evidence="1 2" key="1">
    <citation type="submission" date="2018-03" db="EMBL/GenBank/DDBJ databases">
        <title>Genomic Encyclopedia of Type Strains, Phase III (KMG-III): the genomes of soil and plant-associated and newly described type strains.</title>
        <authorList>
            <person name="Whitman W."/>
        </authorList>
    </citation>
    <scope>NUCLEOTIDE SEQUENCE [LARGE SCALE GENOMIC DNA]</scope>
    <source>
        <strain evidence="1 2">CGMCC 1.12484</strain>
    </source>
</reference>
<name>A0A2T0VJW0_9MICO</name>
<evidence type="ECO:0000313" key="2">
    <source>
        <dbReference type="Proteomes" id="UP000237983"/>
    </source>
</evidence>
<dbReference type="Proteomes" id="UP000237983">
    <property type="component" value="Unassembled WGS sequence"/>
</dbReference>
<proteinExistence type="predicted"/>
<comment type="caution">
    <text evidence="1">The sequence shown here is derived from an EMBL/GenBank/DDBJ whole genome shotgun (WGS) entry which is preliminary data.</text>
</comment>
<keyword evidence="2" id="KW-1185">Reference proteome</keyword>
<sequence>MVTLDDLQDLRPEGIDFEFDGHATSIMPTAQTRRLGLGVPDVKLDWQVLIDGYIVGYIERGQDVILAWNPSQLDDGSPAQVTNIEEALQFLAPLKPPQHKHGKHHGKK</sequence>
<dbReference type="RefSeq" id="WP_106209675.1">
    <property type="nucleotide sequence ID" value="NZ_PVTL01000001.1"/>
</dbReference>
<protein>
    <submittedName>
        <fullName evidence="1">Uncharacterized protein</fullName>
    </submittedName>
</protein>
<organism evidence="1 2">
    <name type="scientific">Glaciihabitans tibetensis</name>
    <dbReference type="NCBI Taxonomy" id="1266600"/>
    <lineage>
        <taxon>Bacteria</taxon>
        <taxon>Bacillati</taxon>
        <taxon>Actinomycetota</taxon>
        <taxon>Actinomycetes</taxon>
        <taxon>Micrococcales</taxon>
        <taxon>Microbacteriaceae</taxon>
        <taxon>Glaciihabitans</taxon>
    </lineage>
</organism>
<dbReference type="EMBL" id="PVTL01000001">
    <property type="protein sequence ID" value="PRY70498.1"/>
    <property type="molecule type" value="Genomic_DNA"/>
</dbReference>
<gene>
    <name evidence="1" type="ORF">B0I08_101634</name>
</gene>
<dbReference type="OrthoDB" id="9803573at2"/>
<dbReference type="AlphaFoldDB" id="A0A2T0VJW0"/>